<name>A0A0A9YBL3_LYGHE</name>
<dbReference type="GO" id="GO:0003964">
    <property type="term" value="F:RNA-directed DNA polymerase activity"/>
    <property type="evidence" value="ECO:0007669"/>
    <property type="project" value="UniProtKB-KW"/>
</dbReference>
<dbReference type="AlphaFoldDB" id="A0A0A9YBL3"/>
<dbReference type="PANTHER" id="PTHR47510:SF3">
    <property type="entry name" value="ENDO_EXONUCLEASE_PHOSPHATASE DOMAIN-CONTAINING PROTEIN"/>
    <property type="match status" value="1"/>
</dbReference>
<accession>A0A0A9YBL3</accession>
<dbReference type="SUPFAM" id="SSF56672">
    <property type="entry name" value="DNA/RNA polymerases"/>
    <property type="match status" value="1"/>
</dbReference>
<organism evidence="1">
    <name type="scientific">Lygus hesperus</name>
    <name type="common">Western plant bug</name>
    <dbReference type="NCBI Taxonomy" id="30085"/>
    <lineage>
        <taxon>Eukaryota</taxon>
        <taxon>Metazoa</taxon>
        <taxon>Ecdysozoa</taxon>
        <taxon>Arthropoda</taxon>
        <taxon>Hexapoda</taxon>
        <taxon>Insecta</taxon>
        <taxon>Pterygota</taxon>
        <taxon>Neoptera</taxon>
        <taxon>Paraneoptera</taxon>
        <taxon>Hemiptera</taxon>
        <taxon>Heteroptera</taxon>
        <taxon>Panheteroptera</taxon>
        <taxon>Cimicomorpha</taxon>
        <taxon>Miridae</taxon>
        <taxon>Mirini</taxon>
        <taxon>Lygus</taxon>
    </lineage>
</organism>
<sequence>EKLADHYFICGMIEWISETRNETQPEVIRIFKKECFMEKLKNFKVSFCDGDDVTEMVNKLIGGIIGLRDKCTVEKEKKDGRERTRGKPDLPWMTEILKCKMKIRDRACKKSNNHPRNEEYRRTYVALRNEVTRELDLGRRKYEFQKVERLRGDSRMLWVVINQMLGRDRKGDTDKTIVESFKRDKVELIKDFSMYFKESVEQAIHRCPYGSPTFTQGTDSVFDLGEVAPERAEQLISRLKKNKAVGFHGIRAEWLQGAMEAVKEPIALIMSRSFSAGIFPQNLKIAVVRPIHKGGAKDQMSQYRPVSLCPTLGKLIEMHVVETFSEYLLANGFIGEEQYAYIPGRGTERCLLDFMDGIYAGVDRGDAVLTVFMDLTKEFIVDS</sequence>
<gene>
    <name evidence="1" type="ORF">CM83_51645</name>
</gene>
<keyword evidence="1" id="KW-0548">Nucleotidyltransferase</keyword>
<dbReference type="InterPro" id="IPR043502">
    <property type="entry name" value="DNA/RNA_pol_sf"/>
</dbReference>
<dbReference type="PANTHER" id="PTHR47510">
    <property type="entry name" value="REVERSE TRANSCRIPTASE DOMAIN-CONTAINING PROTEIN"/>
    <property type="match status" value="1"/>
</dbReference>
<evidence type="ECO:0000313" key="1">
    <source>
        <dbReference type="EMBL" id="JAG28483.1"/>
    </source>
</evidence>
<reference evidence="1" key="1">
    <citation type="journal article" date="2014" name="PLoS ONE">
        <title>Transcriptome-Based Identification of ABC Transporters in the Western Tarnished Plant Bug Lygus hesperus.</title>
        <authorList>
            <person name="Hull J.J."/>
            <person name="Chaney K."/>
            <person name="Geib S.M."/>
            <person name="Fabrick J.A."/>
            <person name="Brent C.S."/>
            <person name="Walsh D."/>
            <person name="Lavine L.C."/>
        </authorList>
    </citation>
    <scope>NUCLEOTIDE SEQUENCE</scope>
</reference>
<dbReference type="EMBL" id="GBHO01015121">
    <property type="protein sequence ID" value="JAG28483.1"/>
    <property type="molecule type" value="Transcribed_RNA"/>
</dbReference>
<protein>
    <submittedName>
        <fullName evidence="1">Putative RNA-directed DNA polymerase from transposon X-element</fullName>
    </submittedName>
</protein>
<feature type="non-terminal residue" evidence="1">
    <location>
        <position position="1"/>
    </location>
</feature>
<keyword evidence="1" id="KW-0808">Transferase</keyword>
<proteinExistence type="predicted"/>
<reference evidence="1" key="2">
    <citation type="submission" date="2014-07" db="EMBL/GenBank/DDBJ databases">
        <authorList>
            <person name="Hull J."/>
        </authorList>
    </citation>
    <scope>NUCLEOTIDE SEQUENCE</scope>
</reference>
<keyword evidence="1" id="KW-0695">RNA-directed DNA polymerase</keyword>